<dbReference type="InterPro" id="IPR044653">
    <property type="entry name" value="AZF1/2/3-like"/>
</dbReference>
<dbReference type="SMART" id="SM00355">
    <property type="entry name" value="ZnF_C2H2"/>
    <property type="match status" value="2"/>
</dbReference>
<protein>
    <recommendedName>
        <fullName evidence="9">C2H2-type domain-containing protein</fullName>
    </recommendedName>
</protein>
<name>A0A2G5C9K7_AQUCA</name>
<feature type="region of interest" description="Disordered" evidence="8">
    <location>
        <begin position="36"/>
        <end position="75"/>
    </location>
</feature>
<keyword evidence="3 7" id="KW-0863">Zinc-finger</keyword>
<evidence type="ECO:0000256" key="1">
    <source>
        <dbReference type="ARBA" id="ARBA00022723"/>
    </source>
</evidence>
<dbReference type="STRING" id="218851.A0A2G5C9K7"/>
<evidence type="ECO:0000256" key="5">
    <source>
        <dbReference type="ARBA" id="ARBA00023015"/>
    </source>
</evidence>
<dbReference type="InterPro" id="IPR013087">
    <property type="entry name" value="Znf_C2H2_type"/>
</dbReference>
<feature type="domain" description="C2H2-type" evidence="9">
    <location>
        <begin position="243"/>
        <end position="270"/>
    </location>
</feature>
<evidence type="ECO:0000256" key="8">
    <source>
        <dbReference type="SAM" id="MobiDB-lite"/>
    </source>
</evidence>
<evidence type="ECO:0000256" key="2">
    <source>
        <dbReference type="ARBA" id="ARBA00022737"/>
    </source>
</evidence>
<dbReference type="EMBL" id="KZ305091">
    <property type="protein sequence ID" value="PIA27954.1"/>
    <property type="molecule type" value="Genomic_DNA"/>
</dbReference>
<keyword evidence="5" id="KW-0805">Transcription regulation</keyword>
<dbReference type="InterPro" id="IPR036236">
    <property type="entry name" value="Znf_C2H2_sf"/>
</dbReference>
<dbReference type="Proteomes" id="UP000230069">
    <property type="component" value="Unassembled WGS sequence"/>
</dbReference>
<reference evidence="10 11" key="1">
    <citation type="submission" date="2017-09" db="EMBL/GenBank/DDBJ databases">
        <title>WGS assembly of Aquilegia coerulea Goldsmith.</title>
        <authorList>
            <person name="Hodges S."/>
            <person name="Kramer E."/>
            <person name="Nordborg M."/>
            <person name="Tomkins J."/>
            <person name="Borevitz J."/>
            <person name="Derieg N."/>
            <person name="Yan J."/>
            <person name="Mihaltcheva S."/>
            <person name="Hayes R.D."/>
            <person name="Rokhsar D."/>
        </authorList>
    </citation>
    <scope>NUCLEOTIDE SEQUENCE [LARGE SCALE GENOMIC DNA]</scope>
    <source>
        <strain evidence="11">cv. Goldsmith</strain>
    </source>
</reference>
<dbReference type="AlphaFoldDB" id="A0A2G5C9K7"/>
<dbReference type="OrthoDB" id="9411774at2759"/>
<evidence type="ECO:0000256" key="3">
    <source>
        <dbReference type="ARBA" id="ARBA00022771"/>
    </source>
</evidence>
<evidence type="ECO:0000256" key="6">
    <source>
        <dbReference type="ARBA" id="ARBA00023163"/>
    </source>
</evidence>
<dbReference type="GO" id="GO:0008270">
    <property type="term" value="F:zinc ion binding"/>
    <property type="evidence" value="ECO:0007669"/>
    <property type="project" value="UniProtKB-KW"/>
</dbReference>
<keyword evidence="6" id="KW-0804">Transcription</keyword>
<dbReference type="PANTHER" id="PTHR45988:SF18">
    <property type="entry name" value="C2H2-TYPE ZINC FINGER FAMILY PROTEIN"/>
    <property type="match status" value="1"/>
</dbReference>
<evidence type="ECO:0000259" key="9">
    <source>
        <dbReference type="PROSITE" id="PS50157"/>
    </source>
</evidence>
<keyword evidence="4" id="KW-0862">Zinc</keyword>
<proteinExistence type="predicted"/>
<evidence type="ECO:0000313" key="10">
    <source>
        <dbReference type="EMBL" id="PIA27954.1"/>
    </source>
</evidence>
<dbReference type="PROSITE" id="PS00028">
    <property type="entry name" value="ZINC_FINGER_C2H2_1"/>
    <property type="match status" value="2"/>
</dbReference>
<dbReference type="GO" id="GO:0005634">
    <property type="term" value="C:nucleus"/>
    <property type="evidence" value="ECO:0007669"/>
    <property type="project" value="TreeGrafter"/>
</dbReference>
<dbReference type="PROSITE" id="PS50157">
    <property type="entry name" value="ZINC_FINGER_C2H2_2"/>
    <property type="match status" value="2"/>
</dbReference>
<feature type="domain" description="C2H2-type" evidence="9">
    <location>
        <begin position="190"/>
        <end position="217"/>
    </location>
</feature>
<keyword evidence="1" id="KW-0479">Metal-binding</keyword>
<evidence type="ECO:0000256" key="4">
    <source>
        <dbReference type="ARBA" id="ARBA00022833"/>
    </source>
</evidence>
<accession>A0A2G5C9K7</accession>
<keyword evidence="11" id="KW-1185">Reference proteome</keyword>
<evidence type="ECO:0000256" key="7">
    <source>
        <dbReference type="PROSITE-ProRule" id="PRU00042"/>
    </source>
</evidence>
<dbReference type="Gene3D" id="3.30.160.60">
    <property type="entry name" value="Classic Zinc Finger"/>
    <property type="match status" value="1"/>
</dbReference>
<dbReference type="SUPFAM" id="SSF57667">
    <property type="entry name" value="beta-beta-alpha zinc fingers"/>
    <property type="match status" value="1"/>
</dbReference>
<dbReference type="PANTHER" id="PTHR45988">
    <property type="entry name" value="C2H2 TYPE ZINC FINGER TRANSCRIPTION FACTOR FAMILY-RELATED"/>
    <property type="match status" value="1"/>
</dbReference>
<dbReference type="InParanoid" id="A0A2G5C9K7"/>
<keyword evidence="2" id="KW-0677">Repeat</keyword>
<dbReference type="GO" id="GO:0000976">
    <property type="term" value="F:transcription cis-regulatory region binding"/>
    <property type="evidence" value="ECO:0007669"/>
    <property type="project" value="TreeGrafter"/>
</dbReference>
<dbReference type="Pfam" id="PF13912">
    <property type="entry name" value="zf-C2H2_6"/>
    <property type="match status" value="2"/>
</dbReference>
<organism evidence="10 11">
    <name type="scientific">Aquilegia coerulea</name>
    <name type="common">Rocky mountain columbine</name>
    <dbReference type="NCBI Taxonomy" id="218851"/>
    <lineage>
        <taxon>Eukaryota</taxon>
        <taxon>Viridiplantae</taxon>
        <taxon>Streptophyta</taxon>
        <taxon>Embryophyta</taxon>
        <taxon>Tracheophyta</taxon>
        <taxon>Spermatophyta</taxon>
        <taxon>Magnoliopsida</taxon>
        <taxon>Ranunculales</taxon>
        <taxon>Ranunculaceae</taxon>
        <taxon>Thalictroideae</taxon>
        <taxon>Aquilegia</taxon>
    </lineage>
</organism>
<dbReference type="GO" id="GO:0003700">
    <property type="term" value="F:DNA-binding transcription factor activity"/>
    <property type="evidence" value="ECO:0007669"/>
    <property type="project" value="InterPro"/>
</dbReference>
<sequence length="371" mass="40818">MNKSSPNLVINTEGGLELDLATIGWGDNVKRGRRAITKEEAAKKKRKRDGAYTGNEQQNPHLLLHDNDNEDDDQDLVNTSTQLDELETRVQPEVEVDENNSNRSSENVLGQRMCLIIPKYFKHMKSGTSSCGDDKVEGDKSIRSAFRTNNNMLSHYALETGAASENKDTAEGGNSEIYIMQKKSVIDGKHYCNLCGKSFSSHQALGGHKSSHSIKKIKDGPTLANDAALEHDTRNGLVLNPTHQCKICSKSFHSGQALGGHQRSHYLQPTVPVGKELTLDLKLAPVENELASDLKPVPVVKELDFDHFDPKSDTVVGGSPKVPKSEIPHQRELDIDLNALPEMEGGEDLQLASNELSLDIPQPIQVVFSDQ</sequence>
<gene>
    <name evidence="10" type="ORF">AQUCO_07400059v1</name>
</gene>
<evidence type="ECO:0000313" key="11">
    <source>
        <dbReference type="Proteomes" id="UP000230069"/>
    </source>
</evidence>